<dbReference type="Proteomes" id="UP000095283">
    <property type="component" value="Unplaced"/>
</dbReference>
<sequence length="167" mass="19752">MNNLGIAPGISSVEMPKKKDSNILKLLRVGVHRLKLFQRYSKIIPTLINVVRYNFGIDTETIEESLERIYVKNHHLFSKFIKNFQYVVLVIWPLNGELLRCTTLSSNLSLIIPYNLRIYLFIYSIDTILKERKVTRLHGFRSKTSGKLNYCSFQFNFFFFFKKKFTI</sequence>
<keyword evidence="1" id="KW-1185">Reference proteome</keyword>
<name>A0A1I7X2J6_HETBA</name>
<dbReference type="WBParaSite" id="Hba_11638">
    <property type="protein sequence ID" value="Hba_11638"/>
    <property type="gene ID" value="Hba_11638"/>
</dbReference>
<evidence type="ECO:0000313" key="1">
    <source>
        <dbReference type="Proteomes" id="UP000095283"/>
    </source>
</evidence>
<protein>
    <submittedName>
        <fullName evidence="2">Uncharacterized protein</fullName>
    </submittedName>
</protein>
<dbReference type="AlphaFoldDB" id="A0A1I7X2J6"/>
<proteinExistence type="predicted"/>
<evidence type="ECO:0000313" key="2">
    <source>
        <dbReference type="WBParaSite" id="Hba_11638"/>
    </source>
</evidence>
<accession>A0A1I7X2J6</accession>
<reference evidence="2" key="1">
    <citation type="submission" date="2016-11" db="UniProtKB">
        <authorList>
            <consortium name="WormBaseParasite"/>
        </authorList>
    </citation>
    <scope>IDENTIFICATION</scope>
</reference>
<organism evidence="1 2">
    <name type="scientific">Heterorhabditis bacteriophora</name>
    <name type="common">Entomopathogenic nematode worm</name>
    <dbReference type="NCBI Taxonomy" id="37862"/>
    <lineage>
        <taxon>Eukaryota</taxon>
        <taxon>Metazoa</taxon>
        <taxon>Ecdysozoa</taxon>
        <taxon>Nematoda</taxon>
        <taxon>Chromadorea</taxon>
        <taxon>Rhabditida</taxon>
        <taxon>Rhabditina</taxon>
        <taxon>Rhabditomorpha</taxon>
        <taxon>Strongyloidea</taxon>
        <taxon>Heterorhabditidae</taxon>
        <taxon>Heterorhabditis</taxon>
    </lineage>
</organism>